<evidence type="ECO:0000256" key="3">
    <source>
        <dbReference type="ARBA" id="ARBA00022448"/>
    </source>
</evidence>
<evidence type="ECO:0000256" key="1">
    <source>
        <dbReference type="ARBA" id="ARBA00004141"/>
    </source>
</evidence>
<accession>A0A699Z4E8</accession>
<reference evidence="12 13" key="1">
    <citation type="submission" date="2020-02" db="EMBL/GenBank/DDBJ databases">
        <title>Draft genome sequence of Haematococcus lacustris strain NIES-144.</title>
        <authorList>
            <person name="Morimoto D."/>
            <person name="Nakagawa S."/>
            <person name="Yoshida T."/>
            <person name="Sawayama S."/>
        </authorList>
    </citation>
    <scope>NUCLEOTIDE SEQUENCE [LARGE SCALE GENOMIC DNA]</scope>
    <source>
        <strain evidence="12 13">NIES-144</strain>
    </source>
</reference>
<dbReference type="Pfam" id="PF16916">
    <property type="entry name" value="ZT_dimer"/>
    <property type="match status" value="1"/>
</dbReference>
<comment type="similarity">
    <text evidence="2">Belongs to the cation diffusion facilitator (CDF) transporter (TC 2.A.4) family. SLC30A subfamily.</text>
</comment>
<protein>
    <submittedName>
        <fullName evidence="12">Uncharacterized protein MTP1</fullName>
    </submittedName>
</protein>
<dbReference type="InterPro" id="IPR058533">
    <property type="entry name" value="Cation_efflux_TM"/>
</dbReference>
<dbReference type="AlphaFoldDB" id="A0A699Z4E8"/>
<sequence>MNLRGAILHVIGDLLQSVGVAIAGLLIWLHEDDPRWVIADPLCTFFFAGLVLLTTKSIIQDIIHVLMERTPVQHDIHEMMQAMGQIEGVRDVHDLHVWNLSMGLPILTAHVYADPNARSDQVLQRLEQFARKRGIKHSTVQICTAPEHGL</sequence>
<keyword evidence="5" id="KW-0864">Zinc transport</keyword>
<comment type="caution">
    <text evidence="12">The sequence shown here is derived from an EMBL/GenBank/DDBJ whole genome shotgun (WGS) entry which is preliminary data.</text>
</comment>
<dbReference type="InterPro" id="IPR002524">
    <property type="entry name" value="Cation_efflux"/>
</dbReference>
<keyword evidence="6 9" id="KW-1133">Transmembrane helix</keyword>
<dbReference type="Gene3D" id="1.20.1510.10">
    <property type="entry name" value="Cation efflux protein transmembrane domain"/>
    <property type="match status" value="1"/>
</dbReference>
<dbReference type="PANTHER" id="PTHR11562">
    <property type="entry name" value="CATION EFFLUX PROTEIN/ ZINC TRANSPORTER"/>
    <property type="match status" value="1"/>
</dbReference>
<evidence type="ECO:0000256" key="6">
    <source>
        <dbReference type="ARBA" id="ARBA00022989"/>
    </source>
</evidence>
<name>A0A699Z4E8_HAELA</name>
<proteinExistence type="inferred from homology"/>
<evidence type="ECO:0000256" key="5">
    <source>
        <dbReference type="ARBA" id="ARBA00022906"/>
    </source>
</evidence>
<dbReference type="PANTHER" id="PTHR11562:SF17">
    <property type="entry name" value="RE54080P-RELATED"/>
    <property type="match status" value="1"/>
</dbReference>
<keyword evidence="4 9" id="KW-0812">Transmembrane</keyword>
<dbReference type="InterPro" id="IPR050681">
    <property type="entry name" value="CDF/SLC30A"/>
</dbReference>
<organism evidence="12 13">
    <name type="scientific">Haematococcus lacustris</name>
    <name type="common">Green alga</name>
    <name type="synonym">Haematococcus pluvialis</name>
    <dbReference type="NCBI Taxonomy" id="44745"/>
    <lineage>
        <taxon>Eukaryota</taxon>
        <taxon>Viridiplantae</taxon>
        <taxon>Chlorophyta</taxon>
        <taxon>core chlorophytes</taxon>
        <taxon>Chlorophyceae</taxon>
        <taxon>CS clade</taxon>
        <taxon>Chlamydomonadales</taxon>
        <taxon>Haematococcaceae</taxon>
        <taxon>Haematococcus</taxon>
    </lineage>
</organism>
<evidence type="ECO:0000259" key="11">
    <source>
        <dbReference type="Pfam" id="PF16916"/>
    </source>
</evidence>
<dbReference type="EMBL" id="BLLF01000666">
    <property type="protein sequence ID" value="GFH13909.1"/>
    <property type="molecule type" value="Genomic_DNA"/>
</dbReference>
<keyword evidence="3" id="KW-0813">Transport</keyword>
<dbReference type="SUPFAM" id="SSF161111">
    <property type="entry name" value="Cation efflux protein transmembrane domain-like"/>
    <property type="match status" value="1"/>
</dbReference>
<keyword evidence="8 9" id="KW-0472">Membrane</keyword>
<feature type="domain" description="Cation efflux protein transmembrane" evidence="10">
    <location>
        <begin position="2"/>
        <end position="67"/>
    </location>
</feature>
<feature type="transmembrane region" description="Helical" evidence="9">
    <location>
        <begin position="36"/>
        <end position="59"/>
    </location>
</feature>
<dbReference type="Pfam" id="PF01545">
    <property type="entry name" value="Cation_efflux"/>
    <property type="match status" value="1"/>
</dbReference>
<evidence type="ECO:0000256" key="4">
    <source>
        <dbReference type="ARBA" id="ARBA00022692"/>
    </source>
</evidence>
<evidence type="ECO:0000259" key="10">
    <source>
        <dbReference type="Pfam" id="PF01545"/>
    </source>
</evidence>
<evidence type="ECO:0000313" key="13">
    <source>
        <dbReference type="Proteomes" id="UP000485058"/>
    </source>
</evidence>
<evidence type="ECO:0000313" key="12">
    <source>
        <dbReference type="EMBL" id="GFH13909.1"/>
    </source>
</evidence>
<dbReference type="SUPFAM" id="SSF160240">
    <property type="entry name" value="Cation efflux protein cytoplasmic domain-like"/>
    <property type="match status" value="1"/>
</dbReference>
<evidence type="ECO:0000256" key="7">
    <source>
        <dbReference type="ARBA" id="ARBA00023065"/>
    </source>
</evidence>
<keyword evidence="7" id="KW-0406">Ion transport</keyword>
<dbReference type="NCBIfam" id="TIGR01297">
    <property type="entry name" value="CDF"/>
    <property type="match status" value="1"/>
</dbReference>
<feature type="domain" description="Cation efflux protein cytoplasmic" evidence="11">
    <location>
        <begin position="74"/>
        <end position="143"/>
    </location>
</feature>
<feature type="transmembrane region" description="Helical" evidence="9">
    <location>
        <begin position="7"/>
        <end position="30"/>
    </location>
</feature>
<dbReference type="Proteomes" id="UP000485058">
    <property type="component" value="Unassembled WGS sequence"/>
</dbReference>
<evidence type="ECO:0000256" key="9">
    <source>
        <dbReference type="SAM" id="Phobius"/>
    </source>
</evidence>
<dbReference type="InterPro" id="IPR036837">
    <property type="entry name" value="Cation_efflux_CTD_sf"/>
</dbReference>
<gene>
    <name evidence="12" type="ORF">HaLaN_09874</name>
</gene>
<dbReference type="GO" id="GO:0005886">
    <property type="term" value="C:plasma membrane"/>
    <property type="evidence" value="ECO:0007669"/>
    <property type="project" value="TreeGrafter"/>
</dbReference>
<dbReference type="InterPro" id="IPR027470">
    <property type="entry name" value="Cation_efflux_CTD"/>
</dbReference>
<evidence type="ECO:0000256" key="8">
    <source>
        <dbReference type="ARBA" id="ARBA00023136"/>
    </source>
</evidence>
<evidence type="ECO:0000256" key="2">
    <source>
        <dbReference type="ARBA" id="ARBA00008873"/>
    </source>
</evidence>
<dbReference type="GO" id="GO:0005385">
    <property type="term" value="F:zinc ion transmembrane transporter activity"/>
    <property type="evidence" value="ECO:0007669"/>
    <property type="project" value="TreeGrafter"/>
</dbReference>
<comment type="subcellular location">
    <subcellularLocation>
        <location evidence="1">Membrane</location>
        <topology evidence="1">Multi-pass membrane protein</topology>
    </subcellularLocation>
</comment>
<dbReference type="InterPro" id="IPR027469">
    <property type="entry name" value="Cation_efflux_TMD_sf"/>
</dbReference>
<keyword evidence="13" id="KW-1185">Reference proteome</keyword>
<keyword evidence="5" id="KW-0862">Zinc</keyword>